<dbReference type="AlphaFoldDB" id="A0A1E7Q4S5"/>
<gene>
    <name evidence="2" type="ORF">BI198_05855</name>
</gene>
<evidence type="ECO:0008006" key="4">
    <source>
        <dbReference type="Google" id="ProtNLM"/>
    </source>
</evidence>
<feature type="signal peptide" evidence="1">
    <location>
        <begin position="1"/>
        <end position="22"/>
    </location>
</feature>
<reference evidence="3" key="1">
    <citation type="submission" date="2016-09" db="EMBL/GenBank/DDBJ databases">
        <authorList>
            <person name="Wan X."/>
            <person name="Hou S."/>
        </authorList>
    </citation>
    <scope>NUCLEOTIDE SEQUENCE [LARGE SCALE GENOMIC DNA]</scope>
    <source>
        <strain evidence="3">KH87</strain>
    </source>
</reference>
<accession>A0A1E7Q4S5</accession>
<sequence>MKTALIFTISLASATFAVPAFSQDYEPNSYIHTALVQVCSEAAQDDRVGLHKTLRSHRISKQNAVEKVMCNGKRLMAFAEFNQAYRVSSMLKPYADRIKGRVIIQDVTAPPAN</sequence>
<dbReference type="OrthoDB" id="6401678at2"/>
<keyword evidence="1" id="KW-0732">Signal</keyword>
<evidence type="ECO:0000313" key="3">
    <source>
        <dbReference type="Proteomes" id="UP000242258"/>
    </source>
</evidence>
<dbReference type="STRING" id="1628148.BI198_05855"/>
<feature type="chain" id="PRO_5009200452" description="DUF3718 domain-containing protein" evidence="1">
    <location>
        <begin position="23"/>
        <end position="113"/>
    </location>
</feature>
<proteinExistence type="predicted"/>
<dbReference type="Proteomes" id="UP000242258">
    <property type="component" value="Unassembled WGS sequence"/>
</dbReference>
<protein>
    <recommendedName>
        <fullName evidence="4">DUF3718 domain-containing protein</fullName>
    </recommendedName>
</protein>
<dbReference type="EMBL" id="MKEK01000001">
    <property type="protein sequence ID" value="OEY69149.1"/>
    <property type="molecule type" value="Genomic_DNA"/>
</dbReference>
<name>A0A1E7Q4S5_9GAMM</name>
<dbReference type="RefSeq" id="WP_070048715.1">
    <property type="nucleotide sequence ID" value="NZ_CBCSDO010000003.1"/>
</dbReference>
<keyword evidence="3" id="KW-1185">Reference proteome</keyword>
<organism evidence="2 3">
    <name type="scientific">Rheinheimera salexigens</name>
    <dbReference type="NCBI Taxonomy" id="1628148"/>
    <lineage>
        <taxon>Bacteria</taxon>
        <taxon>Pseudomonadati</taxon>
        <taxon>Pseudomonadota</taxon>
        <taxon>Gammaproteobacteria</taxon>
        <taxon>Chromatiales</taxon>
        <taxon>Chromatiaceae</taxon>
        <taxon>Rheinheimera</taxon>
    </lineage>
</organism>
<comment type="caution">
    <text evidence="2">The sequence shown here is derived from an EMBL/GenBank/DDBJ whole genome shotgun (WGS) entry which is preliminary data.</text>
</comment>
<dbReference type="Pfam" id="PF12514">
    <property type="entry name" value="DUF3718"/>
    <property type="match status" value="1"/>
</dbReference>
<evidence type="ECO:0000256" key="1">
    <source>
        <dbReference type="SAM" id="SignalP"/>
    </source>
</evidence>
<evidence type="ECO:0000313" key="2">
    <source>
        <dbReference type="EMBL" id="OEY69149.1"/>
    </source>
</evidence>
<dbReference type="InterPro" id="IPR022193">
    <property type="entry name" value="DUF3718"/>
</dbReference>